<protein>
    <submittedName>
        <fullName evidence="2">N-acetyltransferase</fullName>
    </submittedName>
</protein>
<reference evidence="2 3" key="1">
    <citation type="submission" date="2019-02" db="EMBL/GenBank/DDBJ databases">
        <title>Kribbella capetownensis sp. nov. and Kribbella speibonae sp. nov., isolated from soil.</title>
        <authorList>
            <person name="Curtis S.M."/>
            <person name="Norton I."/>
            <person name="Everest G.J."/>
            <person name="Meyers P.R."/>
        </authorList>
    </citation>
    <scope>NUCLEOTIDE SEQUENCE [LARGE SCALE GENOMIC DNA]</scope>
    <source>
        <strain evidence="2 3">NRRL B-24813</strain>
    </source>
</reference>
<accession>A0A4R0L6I7</accession>
<dbReference type="CDD" id="cd04301">
    <property type="entry name" value="NAT_SF"/>
    <property type="match status" value="1"/>
</dbReference>
<gene>
    <name evidence="2" type="ORF">E0H73_01560</name>
</gene>
<dbReference type="InterPro" id="IPR000182">
    <property type="entry name" value="GNAT_dom"/>
</dbReference>
<organism evidence="2 3">
    <name type="scientific">Kribbella pittospori</name>
    <dbReference type="NCBI Taxonomy" id="722689"/>
    <lineage>
        <taxon>Bacteria</taxon>
        <taxon>Bacillati</taxon>
        <taxon>Actinomycetota</taxon>
        <taxon>Actinomycetes</taxon>
        <taxon>Propionibacteriales</taxon>
        <taxon>Kribbellaceae</taxon>
        <taxon>Kribbella</taxon>
    </lineage>
</organism>
<dbReference type="AlphaFoldDB" id="A0A4R0L6I7"/>
<dbReference type="Gene3D" id="3.40.630.30">
    <property type="match status" value="1"/>
</dbReference>
<keyword evidence="2" id="KW-0808">Transferase</keyword>
<evidence type="ECO:0000313" key="2">
    <source>
        <dbReference type="EMBL" id="TCC66538.1"/>
    </source>
</evidence>
<dbReference type="SUPFAM" id="SSF55729">
    <property type="entry name" value="Acyl-CoA N-acyltransferases (Nat)"/>
    <property type="match status" value="1"/>
</dbReference>
<evidence type="ECO:0000259" key="1">
    <source>
        <dbReference type="PROSITE" id="PS51186"/>
    </source>
</evidence>
<sequence length="125" mass="13556">MADANDAYVKAARELPALIARAGGETVGILLHHRHFPEAAEIHLMAISPAWHRRGIGSAMIGKLAADLRLDACQILQVKTLGPSHPDPNYARTRAFYHSAGFLPLEETSALWPGNPCLLMVKLLA</sequence>
<dbReference type="OrthoDB" id="9783470at2"/>
<name>A0A4R0L6I7_9ACTN</name>
<evidence type="ECO:0000313" key="3">
    <source>
        <dbReference type="Proteomes" id="UP000291144"/>
    </source>
</evidence>
<feature type="domain" description="N-acetyltransferase" evidence="1">
    <location>
        <begin position="1"/>
        <end position="125"/>
    </location>
</feature>
<dbReference type="EMBL" id="SJKB01000001">
    <property type="protein sequence ID" value="TCC66538.1"/>
    <property type="molecule type" value="Genomic_DNA"/>
</dbReference>
<comment type="caution">
    <text evidence="2">The sequence shown here is derived from an EMBL/GenBank/DDBJ whole genome shotgun (WGS) entry which is preliminary data.</text>
</comment>
<dbReference type="GO" id="GO:0016747">
    <property type="term" value="F:acyltransferase activity, transferring groups other than amino-acyl groups"/>
    <property type="evidence" value="ECO:0007669"/>
    <property type="project" value="InterPro"/>
</dbReference>
<keyword evidence="3" id="KW-1185">Reference proteome</keyword>
<dbReference type="PROSITE" id="PS51186">
    <property type="entry name" value="GNAT"/>
    <property type="match status" value="1"/>
</dbReference>
<proteinExistence type="predicted"/>
<dbReference type="InterPro" id="IPR016181">
    <property type="entry name" value="Acyl_CoA_acyltransferase"/>
</dbReference>
<dbReference type="Proteomes" id="UP000291144">
    <property type="component" value="Unassembled WGS sequence"/>
</dbReference>
<dbReference type="Pfam" id="PF13508">
    <property type="entry name" value="Acetyltransf_7"/>
    <property type="match status" value="1"/>
</dbReference>